<evidence type="ECO:0000313" key="2">
    <source>
        <dbReference type="EMBL" id="RAW29656.1"/>
    </source>
</evidence>
<proteinExistence type="predicted"/>
<dbReference type="EMBL" id="RCMK01001210">
    <property type="protein sequence ID" value="KAG2899295.1"/>
    <property type="molecule type" value="Genomic_DNA"/>
</dbReference>
<gene>
    <name evidence="2" type="ORF">PC110_g13984</name>
    <name evidence="1" type="ORF">PC117_g22286</name>
</gene>
<reference evidence="2 3" key="1">
    <citation type="submission" date="2018-01" db="EMBL/GenBank/DDBJ databases">
        <title>Draft genome of the strawberry crown rot pathogen Phytophthora cactorum.</title>
        <authorList>
            <person name="Armitage A.D."/>
            <person name="Lysoe E."/>
            <person name="Nellist C.F."/>
            <person name="Harrison R.J."/>
            <person name="Brurberg M.B."/>
        </authorList>
    </citation>
    <scope>NUCLEOTIDE SEQUENCE [LARGE SCALE GENOMIC DNA]</scope>
    <source>
        <strain evidence="2 3">10300</strain>
    </source>
</reference>
<organism evidence="2 3">
    <name type="scientific">Phytophthora cactorum</name>
    <dbReference type="NCBI Taxonomy" id="29920"/>
    <lineage>
        <taxon>Eukaryota</taxon>
        <taxon>Sar</taxon>
        <taxon>Stramenopiles</taxon>
        <taxon>Oomycota</taxon>
        <taxon>Peronosporomycetes</taxon>
        <taxon>Peronosporales</taxon>
        <taxon>Peronosporaceae</taxon>
        <taxon>Phytophthora</taxon>
    </lineage>
</organism>
<reference evidence="1" key="2">
    <citation type="submission" date="2018-10" db="EMBL/GenBank/DDBJ databases">
        <title>Effector identification in a new, highly contiguous assembly of the strawberry crown rot pathogen Phytophthora cactorum.</title>
        <authorList>
            <person name="Armitage A.D."/>
            <person name="Nellist C.F."/>
            <person name="Bates H."/>
            <person name="Vickerstaff R.J."/>
            <person name="Harrison R.J."/>
        </authorList>
    </citation>
    <scope>NUCLEOTIDE SEQUENCE</scope>
    <source>
        <strain evidence="1">4040</strain>
    </source>
</reference>
<dbReference type="Proteomes" id="UP000251314">
    <property type="component" value="Unassembled WGS sequence"/>
</dbReference>
<accession>A0A329S1B0</accession>
<evidence type="ECO:0000313" key="3">
    <source>
        <dbReference type="Proteomes" id="UP000251314"/>
    </source>
</evidence>
<comment type="caution">
    <text evidence="2">The sequence shown here is derived from an EMBL/GenBank/DDBJ whole genome shotgun (WGS) entry which is preliminary data.</text>
</comment>
<protein>
    <submittedName>
        <fullName evidence="2">Uncharacterized protein</fullName>
    </submittedName>
</protein>
<dbReference type="EMBL" id="MJFZ01000414">
    <property type="protein sequence ID" value="RAW29656.1"/>
    <property type="molecule type" value="Genomic_DNA"/>
</dbReference>
<keyword evidence="3" id="KW-1185">Reference proteome</keyword>
<sequence>MEGNLVGHSRPDLETYCSFHFFSQALGLERGNQDTAQLLSAVFIGEELLPAVVVDDIATEFEILNYSLAHITLRYDHTRISRWNTIGLDTRDDLVNLGYDPLIRVVVSRQAPAQMAPQPHQPFVAGRLNGDDLGIHTAFGSVTNRFLILSVFSTRFDERSIRVLDECSKGVKIGMALRLLSPSGTFVEAG</sequence>
<dbReference type="VEuPathDB" id="FungiDB:PC110_g13984"/>
<dbReference type="Proteomes" id="UP000736787">
    <property type="component" value="Unassembled WGS sequence"/>
</dbReference>
<name>A0A329S1B0_9STRA</name>
<evidence type="ECO:0000313" key="1">
    <source>
        <dbReference type="EMBL" id="KAG2899295.1"/>
    </source>
</evidence>
<dbReference type="AlphaFoldDB" id="A0A329S1B0"/>